<accession>A0A0G1PCQ8</accession>
<dbReference type="InterPro" id="IPR005813">
    <property type="entry name" value="Ribosomal_bL20"/>
</dbReference>
<comment type="similarity">
    <text evidence="1 5 6">Belongs to the bacterial ribosomal protein bL20 family.</text>
</comment>
<dbReference type="PATRIC" id="fig|1618366.3.peg.306"/>
<dbReference type="EMBL" id="LCKS01000003">
    <property type="protein sequence ID" value="KKU03188.1"/>
    <property type="molecule type" value="Genomic_DNA"/>
</dbReference>
<proteinExistence type="inferred from homology"/>
<name>A0A0G1PCQ8_9BACT</name>
<evidence type="ECO:0000256" key="6">
    <source>
        <dbReference type="RuleBase" id="RU000560"/>
    </source>
</evidence>
<dbReference type="GO" id="GO:0003735">
    <property type="term" value="F:structural constituent of ribosome"/>
    <property type="evidence" value="ECO:0007669"/>
    <property type="project" value="InterPro"/>
</dbReference>
<dbReference type="SUPFAM" id="SSF74731">
    <property type="entry name" value="Ribosomal protein L20"/>
    <property type="match status" value="1"/>
</dbReference>
<reference evidence="7 8" key="1">
    <citation type="journal article" date="2015" name="Nature">
        <title>rRNA introns, odd ribosomes, and small enigmatic genomes across a large radiation of phyla.</title>
        <authorList>
            <person name="Brown C.T."/>
            <person name="Hug L.A."/>
            <person name="Thomas B.C."/>
            <person name="Sharon I."/>
            <person name="Castelle C.J."/>
            <person name="Singh A."/>
            <person name="Wilkins M.J."/>
            <person name="Williams K.H."/>
            <person name="Banfield J.F."/>
        </authorList>
    </citation>
    <scope>NUCLEOTIDE SEQUENCE [LARGE SCALE GENOMIC DNA]</scope>
</reference>
<organism evidence="7 8">
    <name type="scientific">Candidatus Amesbacteria bacterium GW2011_GWC2_45_19</name>
    <dbReference type="NCBI Taxonomy" id="1618366"/>
    <lineage>
        <taxon>Bacteria</taxon>
        <taxon>Candidatus Amesiibacteriota</taxon>
    </lineage>
</organism>
<dbReference type="NCBIfam" id="TIGR01032">
    <property type="entry name" value="rplT_bact"/>
    <property type="match status" value="1"/>
</dbReference>
<dbReference type="InterPro" id="IPR035566">
    <property type="entry name" value="Ribosomal_protein_bL20_C"/>
</dbReference>
<dbReference type="HAMAP" id="MF_00382">
    <property type="entry name" value="Ribosomal_bL20"/>
    <property type="match status" value="1"/>
</dbReference>
<evidence type="ECO:0000313" key="7">
    <source>
        <dbReference type="EMBL" id="KKU03188.1"/>
    </source>
</evidence>
<evidence type="ECO:0000313" key="8">
    <source>
        <dbReference type="Proteomes" id="UP000034264"/>
    </source>
</evidence>
<evidence type="ECO:0000256" key="5">
    <source>
        <dbReference type="HAMAP-Rule" id="MF_00382"/>
    </source>
</evidence>
<dbReference type="PANTHER" id="PTHR10986">
    <property type="entry name" value="39S RIBOSOMAL PROTEIN L20"/>
    <property type="match status" value="1"/>
</dbReference>
<keyword evidence="3 5" id="KW-0687">Ribonucleoprotein</keyword>
<comment type="caution">
    <text evidence="7">The sequence shown here is derived from an EMBL/GenBank/DDBJ whole genome shotgun (WGS) entry which is preliminary data.</text>
</comment>
<dbReference type="PRINTS" id="PR00062">
    <property type="entry name" value="RIBOSOMALL20"/>
</dbReference>
<dbReference type="GO" id="GO:0006412">
    <property type="term" value="P:translation"/>
    <property type="evidence" value="ECO:0007669"/>
    <property type="project" value="InterPro"/>
</dbReference>
<comment type="function">
    <text evidence="5 6">Binds directly to 23S ribosomal RNA and is necessary for the in vitro assembly process of the 50S ribosomal subunit. It is not involved in the protein synthesizing functions of that subunit.</text>
</comment>
<dbReference type="AlphaFoldDB" id="A0A0G1PCQ8"/>
<protein>
    <recommendedName>
        <fullName evidence="4 5">Large ribosomal subunit protein bL20</fullName>
    </recommendedName>
</protein>
<evidence type="ECO:0000256" key="3">
    <source>
        <dbReference type="ARBA" id="ARBA00023274"/>
    </source>
</evidence>
<dbReference type="Pfam" id="PF00453">
    <property type="entry name" value="Ribosomal_L20"/>
    <property type="match status" value="1"/>
</dbReference>
<dbReference type="GO" id="GO:0019843">
    <property type="term" value="F:rRNA binding"/>
    <property type="evidence" value="ECO:0007669"/>
    <property type="project" value="UniProtKB-UniRule"/>
</dbReference>
<dbReference type="Gene3D" id="6.10.160.10">
    <property type="match status" value="1"/>
</dbReference>
<sequence>MRVKSPRRQRHNKVLKLAKGYRMTKHRLYKVAHEATIHAGQYAFFGRRLRRRDLRRTWIIRLNAALRALGLTYSKFMPHLAKTGLDRKILADLAVRQPETFKQIVDKVKLKV</sequence>
<keyword evidence="5 6" id="KW-0699">rRNA-binding</keyword>
<dbReference type="Gene3D" id="1.10.1900.20">
    <property type="entry name" value="Ribosomal protein L20"/>
    <property type="match status" value="1"/>
</dbReference>
<evidence type="ECO:0000256" key="2">
    <source>
        <dbReference type="ARBA" id="ARBA00022980"/>
    </source>
</evidence>
<dbReference type="Proteomes" id="UP000034264">
    <property type="component" value="Unassembled WGS sequence"/>
</dbReference>
<keyword evidence="2 5" id="KW-0689">Ribosomal protein</keyword>
<evidence type="ECO:0000256" key="1">
    <source>
        <dbReference type="ARBA" id="ARBA00007698"/>
    </source>
</evidence>
<keyword evidence="5 6" id="KW-0694">RNA-binding</keyword>
<dbReference type="GO" id="GO:0005840">
    <property type="term" value="C:ribosome"/>
    <property type="evidence" value="ECO:0007669"/>
    <property type="project" value="UniProtKB-KW"/>
</dbReference>
<evidence type="ECO:0000256" key="4">
    <source>
        <dbReference type="ARBA" id="ARBA00035172"/>
    </source>
</evidence>
<dbReference type="FunFam" id="1.10.1900.20:FF:000001">
    <property type="entry name" value="50S ribosomal protein L20"/>
    <property type="match status" value="1"/>
</dbReference>
<dbReference type="GO" id="GO:1990904">
    <property type="term" value="C:ribonucleoprotein complex"/>
    <property type="evidence" value="ECO:0007669"/>
    <property type="project" value="UniProtKB-KW"/>
</dbReference>
<gene>
    <name evidence="5" type="primary">rplT</name>
    <name evidence="7" type="ORF">UX05_C0003G0027</name>
</gene>
<dbReference type="GO" id="GO:0000027">
    <property type="term" value="P:ribosomal large subunit assembly"/>
    <property type="evidence" value="ECO:0007669"/>
    <property type="project" value="UniProtKB-UniRule"/>
</dbReference>